<evidence type="ECO:0000256" key="1">
    <source>
        <dbReference type="ARBA" id="ARBA00001231"/>
    </source>
</evidence>
<evidence type="ECO:0000256" key="3">
    <source>
        <dbReference type="ARBA" id="ARBA00012663"/>
    </source>
</evidence>
<accession>A0ABD5SK40</accession>
<feature type="domain" description="Glycoside hydrolase family 20 catalytic" evidence="6">
    <location>
        <begin position="138"/>
        <end position="459"/>
    </location>
</feature>
<dbReference type="SUPFAM" id="SSF51445">
    <property type="entry name" value="(Trans)glycosidases"/>
    <property type="match status" value="1"/>
</dbReference>
<keyword evidence="4" id="KW-0378">Hydrolase</keyword>
<dbReference type="PANTHER" id="PTHR22600">
    <property type="entry name" value="BETA-HEXOSAMINIDASE"/>
    <property type="match status" value="1"/>
</dbReference>
<comment type="catalytic activity">
    <reaction evidence="1">
        <text>Hydrolysis of terminal non-reducing N-acetyl-D-hexosamine residues in N-acetyl-beta-D-hexosaminides.</text>
        <dbReference type="EC" id="3.2.1.52"/>
    </reaction>
</comment>
<dbReference type="EC" id="3.2.1.52" evidence="3"/>
<dbReference type="PRINTS" id="PR00738">
    <property type="entry name" value="GLHYDRLASE20"/>
</dbReference>
<organism evidence="8 9">
    <name type="scientific">Natrinema soli</name>
    <dbReference type="NCBI Taxonomy" id="1930624"/>
    <lineage>
        <taxon>Archaea</taxon>
        <taxon>Methanobacteriati</taxon>
        <taxon>Methanobacteriota</taxon>
        <taxon>Stenosarchaea group</taxon>
        <taxon>Halobacteria</taxon>
        <taxon>Halobacteriales</taxon>
        <taxon>Natrialbaceae</taxon>
        <taxon>Natrinema</taxon>
    </lineage>
</organism>
<evidence type="ECO:0000256" key="5">
    <source>
        <dbReference type="ARBA" id="ARBA00023295"/>
    </source>
</evidence>
<evidence type="ECO:0000259" key="7">
    <source>
        <dbReference type="Pfam" id="PF02838"/>
    </source>
</evidence>
<reference evidence="8 9" key="1">
    <citation type="journal article" date="2019" name="Int. J. Syst. Evol. Microbiol.">
        <title>The Global Catalogue of Microorganisms (GCM) 10K type strain sequencing project: providing services to taxonomists for standard genome sequencing and annotation.</title>
        <authorList>
            <consortium name="The Broad Institute Genomics Platform"/>
            <consortium name="The Broad Institute Genome Sequencing Center for Infectious Disease"/>
            <person name="Wu L."/>
            <person name="Ma J."/>
        </authorList>
    </citation>
    <scope>NUCLEOTIDE SEQUENCE [LARGE SCALE GENOMIC DNA]</scope>
    <source>
        <strain evidence="8 9">LMG 29247</strain>
    </source>
</reference>
<dbReference type="InterPro" id="IPR015882">
    <property type="entry name" value="HEX_bac_N"/>
</dbReference>
<name>A0ABD5SK40_9EURY</name>
<feature type="domain" description="Beta-hexosaminidase bacterial type N-terminal" evidence="7">
    <location>
        <begin position="9"/>
        <end position="134"/>
    </location>
</feature>
<dbReference type="AlphaFoldDB" id="A0ABD5SK40"/>
<dbReference type="Pfam" id="PF02838">
    <property type="entry name" value="Glyco_hydro_20b"/>
    <property type="match status" value="1"/>
</dbReference>
<dbReference type="SUPFAM" id="SSF55545">
    <property type="entry name" value="beta-N-acetylhexosaminidase-like domain"/>
    <property type="match status" value="1"/>
</dbReference>
<evidence type="ECO:0000313" key="8">
    <source>
        <dbReference type="EMBL" id="MFC6763796.1"/>
    </source>
</evidence>
<protein>
    <recommendedName>
        <fullName evidence="3">beta-N-acetylhexosaminidase</fullName>
        <ecNumber evidence="3">3.2.1.52</ecNumber>
    </recommendedName>
</protein>
<proteinExistence type="inferred from homology"/>
<dbReference type="InterPro" id="IPR017853">
    <property type="entry name" value="GH"/>
</dbReference>
<dbReference type="PANTHER" id="PTHR22600:SF57">
    <property type="entry name" value="BETA-N-ACETYLHEXOSAMINIDASE"/>
    <property type="match status" value="1"/>
</dbReference>
<evidence type="ECO:0000256" key="4">
    <source>
        <dbReference type="ARBA" id="ARBA00022801"/>
    </source>
</evidence>
<dbReference type="Gene3D" id="3.30.379.10">
    <property type="entry name" value="Chitobiase/beta-hexosaminidase domain 2-like"/>
    <property type="match status" value="1"/>
</dbReference>
<keyword evidence="9" id="KW-1185">Reference proteome</keyword>
<gene>
    <name evidence="8" type="ORF">ACFQE6_01545</name>
</gene>
<evidence type="ECO:0000256" key="2">
    <source>
        <dbReference type="ARBA" id="ARBA00006285"/>
    </source>
</evidence>
<dbReference type="InterPro" id="IPR015883">
    <property type="entry name" value="Glyco_hydro_20_cat"/>
</dbReference>
<dbReference type="InterPro" id="IPR029018">
    <property type="entry name" value="Hex-like_dom2"/>
</dbReference>
<dbReference type="Pfam" id="PF00728">
    <property type="entry name" value="Glyco_hydro_20"/>
    <property type="match status" value="1"/>
</dbReference>
<dbReference type="EMBL" id="JBHSWV010000022">
    <property type="protein sequence ID" value="MFC6763796.1"/>
    <property type="molecule type" value="Genomic_DNA"/>
</dbReference>
<sequence>MTATERRAVPRPRRVDTTEGVVQFDAPVVIGTTEEKATPVVGLFETLLEREIDDRVVRADEGTEPDVRLTIDDRPSSEFDDPEGYVLETDDDTVTIRASTVDGLRYGCQTVVTALTVRDDHDRPVFPAGEIHDWPATSWRGFMLDPARGFLPVDRVKRRIDQAARAKLNRLHLHLLDDESYALESEAHPELNRDSDGTEHPAYSSADVAELVDYAGRRGIKIVPEIDMPAHARHILETYPELQCTVEDGDASERTICLGNRETIEFVETLLEEVIERFPFDVVHIGGDEWEMLGHSWDECVDCRAKMAADGSETATEHFYAFVRHIHEFLEEHDRRTTLWNDQIDISESPDLPRDVTIQFWRVAGPGRGPIEGCSMARFLEEEFDVVNSYVHAAYVNGWITEEYVLGWEPKRRPSVPENREERVLGGELLAWEPSDEPAREYFERALPSAIPVFADRLWNGAPITDHSSFSRALTRHTLGPYLPDGFDIYRELGGTILPTDWKRSDPSLPAHANRSLGDRTPREAVAEYEAAIETLSALREAEETVYPETADAYVDCLEWLVEVAERDGRGVIDRPWEQ</sequence>
<evidence type="ECO:0000259" key="6">
    <source>
        <dbReference type="Pfam" id="PF00728"/>
    </source>
</evidence>
<evidence type="ECO:0000313" key="9">
    <source>
        <dbReference type="Proteomes" id="UP001596383"/>
    </source>
</evidence>
<dbReference type="Gene3D" id="3.20.20.80">
    <property type="entry name" value="Glycosidases"/>
    <property type="match status" value="1"/>
</dbReference>
<keyword evidence="5" id="KW-0326">Glycosidase</keyword>
<dbReference type="RefSeq" id="WP_273736896.1">
    <property type="nucleotide sequence ID" value="NZ_JAQIVI010000022.1"/>
</dbReference>
<comment type="similarity">
    <text evidence="2">Belongs to the glycosyl hydrolase 20 family.</text>
</comment>
<dbReference type="InterPro" id="IPR025705">
    <property type="entry name" value="Beta_hexosaminidase_sua/sub"/>
</dbReference>
<comment type="caution">
    <text evidence="8">The sequence shown here is derived from an EMBL/GenBank/DDBJ whole genome shotgun (WGS) entry which is preliminary data.</text>
</comment>
<dbReference type="GO" id="GO:0004563">
    <property type="term" value="F:beta-N-acetylhexosaminidase activity"/>
    <property type="evidence" value="ECO:0007669"/>
    <property type="project" value="UniProtKB-EC"/>
</dbReference>
<dbReference type="Proteomes" id="UP001596383">
    <property type="component" value="Unassembled WGS sequence"/>
</dbReference>